<dbReference type="RefSeq" id="WP_152660897.1">
    <property type="nucleotide sequence ID" value="NZ_CP036422.1"/>
</dbReference>
<dbReference type="OrthoDB" id="5738900at2"/>
<organism evidence="2 3">
    <name type="scientific">Halioglobus maricola</name>
    <dbReference type="NCBI Taxonomy" id="2601894"/>
    <lineage>
        <taxon>Bacteria</taxon>
        <taxon>Pseudomonadati</taxon>
        <taxon>Pseudomonadota</taxon>
        <taxon>Gammaproteobacteria</taxon>
        <taxon>Cellvibrionales</taxon>
        <taxon>Halieaceae</taxon>
        <taxon>Halioglobus</taxon>
    </lineage>
</organism>
<dbReference type="Proteomes" id="UP000326287">
    <property type="component" value="Chromosome"/>
</dbReference>
<dbReference type="AlphaFoldDB" id="A0A5P9NGY1"/>
<feature type="transmembrane region" description="Helical" evidence="1">
    <location>
        <begin position="97"/>
        <end position="118"/>
    </location>
</feature>
<gene>
    <name evidence="2" type="ORF">EY643_03495</name>
</gene>
<protein>
    <submittedName>
        <fullName evidence="2">DUF1109 family protein</fullName>
    </submittedName>
</protein>
<evidence type="ECO:0000256" key="1">
    <source>
        <dbReference type="SAM" id="Phobius"/>
    </source>
</evidence>
<sequence>MRKSEQLIVRLAADMAPVQQIPDPGRWAGVWLLCSVVALVIAIHLTGPVRATAGEQLFSEWRFALEMLVGATAAVALATAAFQAASPGRLSSGFLKFAVGVGVMWVAGFAFGLVSPALEPSMEGKRAHCVFESFFLGLLPLVAALTLQRKMYALNPVMAALLAGLAAGILPALYMQVACMYEPMHVLKFHVAPGLLLAVCAPLLLMAMERLRPSAG</sequence>
<feature type="transmembrane region" description="Helical" evidence="1">
    <location>
        <begin position="130"/>
        <end position="147"/>
    </location>
</feature>
<feature type="transmembrane region" description="Helical" evidence="1">
    <location>
        <begin position="27"/>
        <end position="47"/>
    </location>
</feature>
<proteinExistence type="predicted"/>
<evidence type="ECO:0000313" key="2">
    <source>
        <dbReference type="EMBL" id="QFU74789.1"/>
    </source>
</evidence>
<dbReference type="EMBL" id="CP036422">
    <property type="protein sequence ID" value="QFU74789.1"/>
    <property type="molecule type" value="Genomic_DNA"/>
</dbReference>
<keyword evidence="3" id="KW-1185">Reference proteome</keyword>
<keyword evidence="1" id="KW-1133">Transmembrane helix</keyword>
<accession>A0A5P9NGY1</accession>
<dbReference type="InterPro" id="IPR009495">
    <property type="entry name" value="NrsF"/>
</dbReference>
<feature type="transmembrane region" description="Helical" evidence="1">
    <location>
        <begin position="67"/>
        <end position="85"/>
    </location>
</feature>
<feature type="transmembrane region" description="Helical" evidence="1">
    <location>
        <begin position="189"/>
        <end position="208"/>
    </location>
</feature>
<dbReference type="Pfam" id="PF06532">
    <property type="entry name" value="NrsF"/>
    <property type="match status" value="1"/>
</dbReference>
<name>A0A5P9NGY1_9GAMM</name>
<reference evidence="2 3" key="1">
    <citation type="submission" date="2019-02" db="EMBL/GenBank/DDBJ databases">
        <authorList>
            <person name="Li S.-H."/>
        </authorList>
    </citation>
    <scope>NUCLEOTIDE SEQUENCE [LARGE SCALE GENOMIC DNA]</scope>
    <source>
        <strain evidence="2 3">IMCC14385</strain>
    </source>
</reference>
<keyword evidence="1" id="KW-0812">Transmembrane</keyword>
<feature type="transmembrane region" description="Helical" evidence="1">
    <location>
        <begin position="159"/>
        <end position="177"/>
    </location>
</feature>
<evidence type="ECO:0000313" key="3">
    <source>
        <dbReference type="Proteomes" id="UP000326287"/>
    </source>
</evidence>
<keyword evidence="1" id="KW-0472">Membrane</keyword>
<dbReference type="KEGG" id="halc:EY643_03495"/>